<dbReference type="KEGG" id="scyp:JYB88_05615"/>
<accession>A0A974XVN7</accession>
<keyword evidence="1" id="KW-0175">Coiled coil</keyword>
<keyword evidence="2" id="KW-1133">Transmembrane helix</keyword>
<organism evidence="3 4">
    <name type="scientific">Shewanella cyperi</name>
    <dbReference type="NCBI Taxonomy" id="2814292"/>
    <lineage>
        <taxon>Bacteria</taxon>
        <taxon>Pseudomonadati</taxon>
        <taxon>Pseudomonadota</taxon>
        <taxon>Gammaproteobacteria</taxon>
        <taxon>Alteromonadales</taxon>
        <taxon>Shewanellaceae</taxon>
        <taxon>Shewanella</taxon>
    </lineage>
</organism>
<keyword evidence="4" id="KW-1185">Reference proteome</keyword>
<dbReference type="Proteomes" id="UP000663281">
    <property type="component" value="Chromosome"/>
</dbReference>
<feature type="transmembrane region" description="Helical" evidence="2">
    <location>
        <begin position="28"/>
        <end position="48"/>
    </location>
</feature>
<dbReference type="EMBL" id="CP071504">
    <property type="protein sequence ID" value="QSX31119.1"/>
    <property type="molecule type" value="Genomic_DNA"/>
</dbReference>
<keyword evidence="2" id="KW-0812">Transmembrane</keyword>
<protein>
    <submittedName>
        <fullName evidence="3">Uncharacterized protein</fullName>
    </submittedName>
</protein>
<name>A0A974XVN7_9GAMM</name>
<evidence type="ECO:0000313" key="3">
    <source>
        <dbReference type="EMBL" id="QSX31119.1"/>
    </source>
</evidence>
<feature type="coiled-coil region" evidence="1">
    <location>
        <begin position="2"/>
        <end position="29"/>
    </location>
</feature>
<reference evidence="3 4" key="1">
    <citation type="submission" date="2021-03" db="EMBL/GenBank/DDBJ databases">
        <title>Novel species identification of genus Shewanella.</title>
        <authorList>
            <person name="Liu G."/>
            <person name="Zhang Q."/>
        </authorList>
    </citation>
    <scope>NUCLEOTIDE SEQUENCE [LARGE SCALE GENOMIC DNA]</scope>
    <source>
        <strain evidence="3 4">FJAT-53726</strain>
    </source>
</reference>
<evidence type="ECO:0000256" key="1">
    <source>
        <dbReference type="SAM" id="Coils"/>
    </source>
</evidence>
<dbReference type="AlphaFoldDB" id="A0A974XVN7"/>
<proteinExistence type="predicted"/>
<keyword evidence="2" id="KW-0472">Membrane</keyword>
<gene>
    <name evidence="3" type="ORF">JYB88_05615</name>
</gene>
<evidence type="ECO:0000256" key="2">
    <source>
        <dbReference type="SAM" id="Phobius"/>
    </source>
</evidence>
<sequence length="219" mass="23895">MHLDLEARFAELERQQSSMKRKLNAHKALIILLISISAISSAVATVAVKTNRFDHIVARDITVIDSNGIVRARMTSDAPDAVMAGGHVSKRSTKAAGFIIYDEEGIERGGYVTMDEGSNAMLSLDSKYNMQANMIAGPDEVGVSVLNLRGGNQQVETRIDSDGARTSISKSGLVLMQSPELKLLNAETCTRYRKLEAQYPGKNVCRARFTEEACKACLE</sequence>
<dbReference type="RefSeq" id="WP_207325772.1">
    <property type="nucleotide sequence ID" value="NZ_CP071504.1"/>
</dbReference>
<evidence type="ECO:0000313" key="4">
    <source>
        <dbReference type="Proteomes" id="UP000663281"/>
    </source>
</evidence>